<dbReference type="Pfam" id="PF01494">
    <property type="entry name" value="FAD_binding_3"/>
    <property type="match status" value="1"/>
</dbReference>
<gene>
    <name evidence="4" type="ORF">ACFFSY_17420</name>
</gene>
<evidence type="ECO:0000259" key="3">
    <source>
        <dbReference type="Pfam" id="PF01494"/>
    </source>
</evidence>
<accession>A0ABV5KR56</accession>
<keyword evidence="1 4" id="KW-0560">Oxidoreductase</keyword>
<dbReference type="PROSITE" id="PS51257">
    <property type="entry name" value="PROKAR_LIPOPROTEIN"/>
    <property type="match status" value="1"/>
</dbReference>
<evidence type="ECO:0000256" key="2">
    <source>
        <dbReference type="ARBA" id="ARBA00038396"/>
    </source>
</evidence>
<dbReference type="GO" id="GO:0016491">
    <property type="term" value="F:oxidoreductase activity"/>
    <property type="evidence" value="ECO:0007669"/>
    <property type="project" value="UniProtKB-KW"/>
</dbReference>
<comment type="similarity">
    <text evidence="2">Belongs to the flavin-dependent halogenase family. Bacterial tryptophan halogenase subfamily.</text>
</comment>
<evidence type="ECO:0000313" key="4">
    <source>
        <dbReference type="EMBL" id="MFB9327710.1"/>
    </source>
</evidence>
<dbReference type="PANTHER" id="PTHR43747">
    <property type="entry name" value="FAD-BINDING PROTEIN"/>
    <property type="match status" value="1"/>
</dbReference>
<evidence type="ECO:0000256" key="1">
    <source>
        <dbReference type="ARBA" id="ARBA00023002"/>
    </source>
</evidence>
<dbReference type="SUPFAM" id="SSF51905">
    <property type="entry name" value="FAD/NAD(P)-binding domain"/>
    <property type="match status" value="1"/>
</dbReference>
<proteinExistence type="inferred from homology"/>
<name>A0ABV5KR56_9BACL</name>
<dbReference type="InterPro" id="IPR002938">
    <property type="entry name" value="FAD-bd"/>
</dbReference>
<dbReference type="InterPro" id="IPR050816">
    <property type="entry name" value="Flavin-dep_Halogenase_NPB"/>
</dbReference>
<dbReference type="EMBL" id="JBHMDO010000029">
    <property type="protein sequence ID" value="MFB9327710.1"/>
    <property type="molecule type" value="Genomic_DNA"/>
</dbReference>
<dbReference type="RefSeq" id="WP_377496302.1">
    <property type="nucleotide sequence ID" value="NZ_JBHMDO010000029.1"/>
</dbReference>
<reference evidence="4 5" key="1">
    <citation type="submission" date="2024-09" db="EMBL/GenBank/DDBJ databases">
        <authorList>
            <person name="Sun Q."/>
            <person name="Mori K."/>
        </authorList>
    </citation>
    <scope>NUCLEOTIDE SEQUENCE [LARGE SCALE GENOMIC DNA]</scope>
    <source>
        <strain evidence="4 5">TISTR 2452</strain>
    </source>
</reference>
<dbReference type="PRINTS" id="PR00420">
    <property type="entry name" value="RNGMNOXGNASE"/>
</dbReference>
<keyword evidence="5" id="KW-1185">Reference proteome</keyword>
<dbReference type="PANTHER" id="PTHR43747:SF5">
    <property type="entry name" value="FAD-BINDING DOMAIN-CONTAINING PROTEIN"/>
    <property type="match status" value="1"/>
</dbReference>
<dbReference type="EC" id="1.-.-.-" evidence="4"/>
<comment type="caution">
    <text evidence="4">The sequence shown here is derived from an EMBL/GenBank/DDBJ whole genome shotgun (WGS) entry which is preliminary data.</text>
</comment>
<dbReference type="Proteomes" id="UP001589747">
    <property type="component" value="Unassembled WGS sequence"/>
</dbReference>
<feature type="domain" description="FAD-binding" evidence="3">
    <location>
        <begin position="3"/>
        <end position="172"/>
    </location>
</feature>
<sequence length="343" mass="38518">MHKCDVVIVGGGPAGAAAAISCAQSGLEVTVLEGSISGDRPGESLHPGIEPLLDQLGIGERIRQSHFLRHEGVWVEWGDDRRFLPFGSDENGPWRGYQAWRSEFDAMLMDEAVAHGVRIMRGCSADMPLLEGQRVAGVTTSKGEIRSSWVFDCSGRRHWLARKLKLRIQRHSPRLFVQYGYVSGTGPNRDEMPVMVGDSTGWTWKAEVKPNLYQWTRLIFGNTAKWDPEWRPYEFRDLEPVYASGADMTWRIVRESAGPGYWILGDAASVLDPASSHGVQKAIMSGMMAGHCLTGITQGRHGESLAIEAYKRWQYEWFLRDAEQLRSRYSNLSPSLFPTYENL</sequence>
<evidence type="ECO:0000313" key="5">
    <source>
        <dbReference type="Proteomes" id="UP001589747"/>
    </source>
</evidence>
<organism evidence="4 5">
    <name type="scientific">Paenibacillus aurantiacus</name>
    <dbReference type="NCBI Taxonomy" id="1936118"/>
    <lineage>
        <taxon>Bacteria</taxon>
        <taxon>Bacillati</taxon>
        <taxon>Bacillota</taxon>
        <taxon>Bacilli</taxon>
        <taxon>Bacillales</taxon>
        <taxon>Paenibacillaceae</taxon>
        <taxon>Paenibacillus</taxon>
    </lineage>
</organism>
<protein>
    <submittedName>
        <fullName evidence="4">NAD(P)/FAD-dependent oxidoreductase</fullName>
        <ecNumber evidence="4">1.-.-.-</ecNumber>
    </submittedName>
</protein>
<dbReference type="InterPro" id="IPR036188">
    <property type="entry name" value="FAD/NAD-bd_sf"/>
</dbReference>
<dbReference type="Gene3D" id="3.50.50.60">
    <property type="entry name" value="FAD/NAD(P)-binding domain"/>
    <property type="match status" value="1"/>
</dbReference>